<organism evidence="1 2">
    <name type="scientific">Cyphomyrmex costatus</name>
    <dbReference type="NCBI Taxonomy" id="456900"/>
    <lineage>
        <taxon>Eukaryota</taxon>
        <taxon>Metazoa</taxon>
        <taxon>Ecdysozoa</taxon>
        <taxon>Arthropoda</taxon>
        <taxon>Hexapoda</taxon>
        <taxon>Insecta</taxon>
        <taxon>Pterygota</taxon>
        <taxon>Neoptera</taxon>
        <taxon>Endopterygota</taxon>
        <taxon>Hymenoptera</taxon>
        <taxon>Apocrita</taxon>
        <taxon>Aculeata</taxon>
        <taxon>Formicoidea</taxon>
        <taxon>Formicidae</taxon>
        <taxon>Myrmicinae</taxon>
        <taxon>Cyphomyrmex</taxon>
    </lineage>
</organism>
<protein>
    <submittedName>
        <fullName evidence="1">Uncharacterized protein</fullName>
    </submittedName>
</protein>
<keyword evidence="2" id="KW-1185">Reference proteome</keyword>
<evidence type="ECO:0000313" key="2">
    <source>
        <dbReference type="Proteomes" id="UP000078542"/>
    </source>
</evidence>
<evidence type="ECO:0000313" key="1">
    <source>
        <dbReference type="EMBL" id="KYM98736.1"/>
    </source>
</evidence>
<proteinExistence type="predicted"/>
<reference evidence="1 2" key="1">
    <citation type="submission" date="2016-03" db="EMBL/GenBank/DDBJ databases">
        <title>Cyphomyrmex costatus WGS genome.</title>
        <authorList>
            <person name="Nygaard S."/>
            <person name="Hu H."/>
            <person name="Boomsma J."/>
            <person name="Zhang G."/>
        </authorList>
    </citation>
    <scope>NUCLEOTIDE SEQUENCE [LARGE SCALE GENOMIC DNA]</scope>
    <source>
        <strain evidence="1">MS0001</strain>
        <tissue evidence="1">Whole body</tissue>
    </source>
</reference>
<accession>A0A195CET3</accession>
<dbReference type="EMBL" id="KQ977935">
    <property type="protein sequence ID" value="KYM98736.1"/>
    <property type="molecule type" value="Genomic_DNA"/>
</dbReference>
<dbReference type="AlphaFoldDB" id="A0A195CET3"/>
<sequence length="229" mass="24993">MIYLDSRSLSLNDRRAGATGCSRRLLSCVAVSVLLQRLPGRLSLPSSGCRSCGICDGGGVISPQRGFQLAEMSTGDCDCRRLCTLRLLASSRVERSVGRFSRLRTPLGLVMRRLSETAIERPAVSPMPPCTQRLCRIGQACARRRLPRWTFSSLSGAHHCASPIAPRPGFAQTALHQRSAALASSGVPLETGYFGPRGWLSNEIYGEHVLKVGQCREYSFGRRTAARRS</sequence>
<gene>
    <name evidence="1" type="ORF">ALC62_10704</name>
</gene>
<dbReference type="Proteomes" id="UP000078542">
    <property type="component" value="Unassembled WGS sequence"/>
</dbReference>
<name>A0A195CET3_9HYME</name>